<dbReference type="InterPro" id="IPR013520">
    <property type="entry name" value="Ribonucl_H"/>
</dbReference>
<dbReference type="Proteomes" id="UP000031449">
    <property type="component" value="Chromosome"/>
</dbReference>
<accession>A0A0B5AQX0</accession>
<dbReference type="GO" id="GO:0008408">
    <property type="term" value="F:3'-5' exonuclease activity"/>
    <property type="evidence" value="ECO:0007669"/>
    <property type="project" value="TreeGrafter"/>
</dbReference>
<feature type="domain" description="Exonuclease" evidence="4">
    <location>
        <begin position="26"/>
        <end position="198"/>
    </location>
</feature>
<proteinExistence type="predicted"/>
<dbReference type="InterPro" id="IPR012337">
    <property type="entry name" value="RNaseH-like_sf"/>
</dbReference>
<dbReference type="AlphaFoldDB" id="A0A0B5AQX0"/>
<dbReference type="Gene3D" id="3.30.420.10">
    <property type="entry name" value="Ribonuclease H-like superfamily/Ribonuclease H"/>
    <property type="match status" value="1"/>
</dbReference>
<dbReference type="BioCyc" id="JESP1508404:G14D9-12450-MONOMER"/>
<keyword evidence="3" id="KW-0269">Exonuclease</keyword>
<organism evidence="5 6">
    <name type="scientific">Jeotgalibacillus malaysiensis</name>
    <dbReference type="NCBI Taxonomy" id="1508404"/>
    <lineage>
        <taxon>Bacteria</taxon>
        <taxon>Bacillati</taxon>
        <taxon>Bacillota</taxon>
        <taxon>Bacilli</taxon>
        <taxon>Bacillales</taxon>
        <taxon>Caryophanaceae</taxon>
        <taxon>Jeotgalibacillus</taxon>
    </lineage>
</organism>
<dbReference type="OrthoDB" id="9776650at2"/>
<dbReference type="PANTHER" id="PTHR30231:SF41">
    <property type="entry name" value="DNA POLYMERASE III SUBUNIT EPSILON"/>
    <property type="match status" value="1"/>
</dbReference>
<evidence type="ECO:0000256" key="1">
    <source>
        <dbReference type="ARBA" id="ARBA00022722"/>
    </source>
</evidence>
<evidence type="ECO:0000256" key="2">
    <source>
        <dbReference type="ARBA" id="ARBA00022801"/>
    </source>
</evidence>
<protein>
    <recommendedName>
        <fullName evidence="4">Exonuclease domain-containing protein</fullName>
    </recommendedName>
</protein>
<dbReference type="GO" id="GO:0003676">
    <property type="term" value="F:nucleic acid binding"/>
    <property type="evidence" value="ECO:0007669"/>
    <property type="project" value="InterPro"/>
</dbReference>
<dbReference type="Pfam" id="PF00929">
    <property type="entry name" value="RNase_T"/>
    <property type="match status" value="1"/>
</dbReference>
<gene>
    <name evidence="5" type="ORF">JMA_31690</name>
</gene>
<dbReference type="FunFam" id="3.30.420.10:FF:000045">
    <property type="entry name" value="3'-5' exonuclease DinG"/>
    <property type="match status" value="1"/>
</dbReference>
<dbReference type="KEGG" id="jeo:JMA_31690"/>
<dbReference type="CDD" id="cd06127">
    <property type="entry name" value="DEDDh"/>
    <property type="match status" value="1"/>
</dbReference>
<dbReference type="STRING" id="1508404.JMA_31690"/>
<dbReference type="EMBL" id="CP009416">
    <property type="protein sequence ID" value="AJD92486.1"/>
    <property type="molecule type" value="Genomic_DNA"/>
</dbReference>
<dbReference type="GO" id="GO:0005829">
    <property type="term" value="C:cytosol"/>
    <property type="evidence" value="ECO:0007669"/>
    <property type="project" value="TreeGrafter"/>
</dbReference>
<reference evidence="5 6" key="1">
    <citation type="submission" date="2014-08" db="EMBL/GenBank/DDBJ databases">
        <title>Complete genome of a marine bacteria Jeotgalibacillus malaysiensis.</title>
        <authorList>
            <person name="Yaakop A.S."/>
            <person name="Chan K.-G."/>
            <person name="Goh K.M."/>
        </authorList>
    </citation>
    <scope>NUCLEOTIDE SEQUENCE [LARGE SCALE GENOMIC DNA]</scope>
    <source>
        <strain evidence="5 6">D5</strain>
    </source>
</reference>
<dbReference type="SUPFAM" id="SSF53098">
    <property type="entry name" value="Ribonuclease H-like"/>
    <property type="match status" value="1"/>
</dbReference>
<sequence length="216" mass="24459">MAIWSKKFDDQIITDIPLSTPLDELNLLVIDTETTGFAVGKDDRMIEIGAVPVKGLKVLEEESFQSYVNPDRDIPPLITDLTSIKQSDVADAPGAMEVIEALFEKGKQLETHALVGHYISFDLLVFKHELRRNSLRYQEPPAMDTLDLLAYLVPTWEMKDLAYYASVFETRMYDRHTALGDALTAAYLFCELCERVKERGITTWGELLALRSSRTP</sequence>
<dbReference type="HOGENOM" id="CLU_047806_7_0_9"/>
<name>A0A0B5AQX0_9BACL</name>
<dbReference type="SMART" id="SM00479">
    <property type="entry name" value="EXOIII"/>
    <property type="match status" value="1"/>
</dbReference>
<dbReference type="GO" id="GO:0045004">
    <property type="term" value="P:DNA replication proofreading"/>
    <property type="evidence" value="ECO:0007669"/>
    <property type="project" value="TreeGrafter"/>
</dbReference>
<keyword evidence="1" id="KW-0540">Nuclease</keyword>
<keyword evidence="2" id="KW-0378">Hydrolase</keyword>
<evidence type="ECO:0000256" key="3">
    <source>
        <dbReference type="ARBA" id="ARBA00022839"/>
    </source>
</evidence>
<dbReference type="PANTHER" id="PTHR30231">
    <property type="entry name" value="DNA POLYMERASE III SUBUNIT EPSILON"/>
    <property type="match status" value="1"/>
</dbReference>
<evidence type="ECO:0000313" key="5">
    <source>
        <dbReference type="EMBL" id="AJD92486.1"/>
    </source>
</evidence>
<keyword evidence="6" id="KW-1185">Reference proteome</keyword>
<dbReference type="InterPro" id="IPR036397">
    <property type="entry name" value="RNaseH_sf"/>
</dbReference>
<evidence type="ECO:0000259" key="4">
    <source>
        <dbReference type="SMART" id="SM00479"/>
    </source>
</evidence>
<evidence type="ECO:0000313" key="6">
    <source>
        <dbReference type="Proteomes" id="UP000031449"/>
    </source>
</evidence>